<proteinExistence type="predicted"/>
<dbReference type="Pfam" id="PF13439">
    <property type="entry name" value="Glyco_transf_4"/>
    <property type="match status" value="1"/>
</dbReference>
<organism evidence="3 4">
    <name type="scientific">Anatilimnocola aggregata</name>
    <dbReference type="NCBI Taxonomy" id="2528021"/>
    <lineage>
        <taxon>Bacteria</taxon>
        <taxon>Pseudomonadati</taxon>
        <taxon>Planctomycetota</taxon>
        <taxon>Planctomycetia</taxon>
        <taxon>Pirellulales</taxon>
        <taxon>Pirellulaceae</taxon>
        <taxon>Anatilimnocola</taxon>
    </lineage>
</organism>
<accession>A0A517YCK8</accession>
<dbReference type="EMBL" id="CP036274">
    <property type="protein sequence ID" value="QDU27961.1"/>
    <property type="molecule type" value="Genomic_DNA"/>
</dbReference>
<dbReference type="KEGG" id="aagg:ETAA8_30530"/>
<feature type="domain" description="Glycosyltransferase subfamily 4-like N-terminal" evidence="2">
    <location>
        <begin position="16"/>
        <end position="194"/>
    </location>
</feature>
<protein>
    <submittedName>
        <fullName evidence="3">GDP-mannose-dependent alpha-(1-6)-phosphatidylinositol monomannoside mannosyltransferase</fullName>
    </submittedName>
</protein>
<dbReference type="Proteomes" id="UP000315017">
    <property type="component" value="Chromosome"/>
</dbReference>
<sequence>MPEPRIALVHDWLVSPGGAEKVLLELHEMYPNAPIYTANYVPEKFPEFKNADIRPTWLDRISLAKRKHQLFSVFRAWAFRGLDLSDYDIVISSCSAESKYVKTGEQTLHICYCHTPVRYYWSDYEWYLAHPPFGKLNWLVKGLLPLMIGWLRRMDYQGAQTVDSFVANSRFVQARIAKYYHKSSTVIHAPVNVDQFEVSRERDDYYLIVGRQVAYKRLDLAVDAFNELGLPLKVAGTGEEITKHKPRAKSNIEFLGRVPDADLPRLYGRAKGFIFPAEEDFGIVPIEAMANGTPVVAFGVGGALETVVEGKTGTFFPEKTPASLVDAVRRFETMKFDPDVIRAQAERFSQAVFRQTMKQFVADEWCRFKGDEAAPVAEARTAEQTAVAAAS</sequence>
<keyword evidence="4" id="KW-1185">Reference proteome</keyword>
<evidence type="ECO:0000259" key="1">
    <source>
        <dbReference type="Pfam" id="PF00534"/>
    </source>
</evidence>
<dbReference type="SUPFAM" id="SSF53756">
    <property type="entry name" value="UDP-Glycosyltransferase/glycogen phosphorylase"/>
    <property type="match status" value="1"/>
</dbReference>
<keyword evidence="3" id="KW-0808">Transferase</keyword>
<dbReference type="GO" id="GO:0016757">
    <property type="term" value="F:glycosyltransferase activity"/>
    <property type="evidence" value="ECO:0007669"/>
    <property type="project" value="UniProtKB-KW"/>
</dbReference>
<dbReference type="AlphaFoldDB" id="A0A517YCK8"/>
<dbReference type="OrthoDB" id="9801609at2"/>
<dbReference type="Pfam" id="PF00534">
    <property type="entry name" value="Glycos_transf_1"/>
    <property type="match status" value="1"/>
</dbReference>
<dbReference type="Gene3D" id="3.40.50.2000">
    <property type="entry name" value="Glycogen Phosphorylase B"/>
    <property type="match status" value="1"/>
</dbReference>
<dbReference type="PANTHER" id="PTHR45947:SF3">
    <property type="entry name" value="SULFOQUINOVOSYL TRANSFERASE SQD2"/>
    <property type="match status" value="1"/>
</dbReference>
<dbReference type="InterPro" id="IPR050194">
    <property type="entry name" value="Glycosyltransferase_grp1"/>
</dbReference>
<dbReference type="RefSeq" id="WP_145089448.1">
    <property type="nucleotide sequence ID" value="NZ_CP036274.1"/>
</dbReference>
<reference evidence="3 4" key="1">
    <citation type="submission" date="2019-02" db="EMBL/GenBank/DDBJ databases">
        <title>Deep-cultivation of Planctomycetes and their phenomic and genomic characterization uncovers novel biology.</title>
        <authorList>
            <person name="Wiegand S."/>
            <person name="Jogler M."/>
            <person name="Boedeker C."/>
            <person name="Pinto D."/>
            <person name="Vollmers J."/>
            <person name="Rivas-Marin E."/>
            <person name="Kohn T."/>
            <person name="Peeters S.H."/>
            <person name="Heuer A."/>
            <person name="Rast P."/>
            <person name="Oberbeckmann S."/>
            <person name="Bunk B."/>
            <person name="Jeske O."/>
            <person name="Meyerdierks A."/>
            <person name="Storesund J.E."/>
            <person name="Kallscheuer N."/>
            <person name="Luecker S."/>
            <person name="Lage O.M."/>
            <person name="Pohl T."/>
            <person name="Merkel B.J."/>
            <person name="Hornburger P."/>
            <person name="Mueller R.-W."/>
            <person name="Bruemmer F."/>
            <person name="Labrenz M."/>
            <person name="Spormann A.M."/>
            <person name="Op den Camp H."/>
            <person name="Overmann J."/>
            <person name="Amann R."/>
            <person name="Jetten M.S.M."/>
            <person name="Mascher T."/>
            <person name="Medema M.H."/>
            <person name="Devos D.P."/>
            <person name="Kaster A.-K."/>
            <person name="Ovreas L."/>
            <person name="Rohde M."/>
            <person name="Galperin M.Y."/>
            <person name="Jogler C."/>
        </authorList>
    </citation>
    <scope>NUCLEOTIDE SEQUENCE [LARGE SCALE GENOMIC DNA]</scope>
    <source>
        <strain evidence="3 4">ETA_A8</strain>
    </source>
</reference>
<evidence type="ECO:0000313" key="4">
    <source>
        <dbReference type="Proteomes" id="UP000315017"/>
    </source>
</evidence>
<dbReference type="InterPro" id="IPR028098">
    <property type="entry name" value="Glyco_trans_4-like_N"/>
</dbReference>
<keyword evidence="3" id="KW-0328">Glycosyltransferase</keyword>
<dbReference type="PANTHER" id="PTHR45947">
    <property type="entry name" value="SULFOQUINOVOSYL TRANSFERASE SQD2"/>
    <property type="match status" value="1"/>
</dbReference>
<evidence type="ECO:0000259" key="2">
    <source>
        <dbReference type="Pfam" id="PF13439"/>
    </source>
</evidence>
<dbReference type="InterPro" id="IPR001296">
    <property type="entry name" value="Glyco_trans_1"/>
</dbReference>
<gene>
    <name evidence="3" type="primary">pimB_1</name>
    <name evidence="3" type="ORF">ETAA8_30530</name>
</gene>
<evidence type="ECO:0000313" key="3">
    <source>
        <dbReference type="EMBL" id="QDU27961.1"/>
    </source>
</evidence>
<feature type="domain" description="Glycosyl transferase family 1" evidence="1">
    <location>
        <begin position="197"/>
        <end position="339"/>
    </location>
</feature>
<name>A0A517YCK8_9BACT</name>